<organism evidence="3">
    <name type="scientific">freshwater metagenome</name>
    <dbReference type="NCBI Taxonomy" id="449393"/>
    <lineage>
        <taxon>unclassified sequences</taxon>
        <taxon>metagenomes</taxon>
        <taxon>ecological metagenomes</taxon>
    </lineage>
</organism>
<reference evidence="3" key="1">
    <citation type="submission" date="2020-05" db="EMBL/GenBank/DDBJ databases">
        <authorList>
            <person name="Chiriac C."/>
            <person name="Salcher M."/>
            <person name="Ghai R."/>
            <person name="Kavagutti S V."/>
        </authorList>
    </citation>
    <scope>NUCLEOTIDE SEQUENCE</scope>
</reference>
<keyword evidence="1" id="KW-1133">Transmembrane helix</keyword>
<evidence type="ECO:0000313" key="3">
    <source>
        <dbReference type="EMBL" id="CAB4880439.1"/>
    </source>
</evidence>
<dbReference type="AlphaFoldDB" id="A0A6J7EJQ5"/>
<keyword evidence="1" id="KW-0812">Transmembrane</keyword>
<evidence type="ECO:0000256" key="1">
    <source>
        <dbReference type="SAM" id="Phobius"/>
    </source>
</evidence>
<evidence type="ECO:0000259" key="2">
    <source>
        <dbReference type="Pfam" id="PF13400"/>
    </source>
</evidence>
<feature type="transmembrane region" description="Helical" evidence="1">
    <location>
        <begin position="12"/>
        <end position="38"/>
    </location>
</feature>
<accession>A0A6J7EJQ5</accession>
<name>A0A6J7EJQ5_9ZZZZ</name>
<protein>
    <submittedName>
        <fullName evidence="3">Unannotated protein</fullName>
    </submittedName>
</protein>
<gene>
    <name evidence="3" type="ORF">UFOPK3402_01260</name>
</gene>
<sequence length="143" mass="14771">MGPRFVDDRGSVLILGIGLVVVCLLAIAVTVDASAAFLQRRALMAIGDAAALAGAQAIDLDAYYSNGATPGTRLAPGLVVQAAREHVTHAPAGSRVSIDAIVTDGTTVIVRLSSPLELPFFSAMATEPVRIESAARLDYRPSA</sequence>
<keyword evidence="1" id="KW-0472">Membrane</keyword>
<feature type="domain" description="Putative Flp pilus-assembly TadG-like N-terminal" evidence="2">
    <location>
        <begin position="10"/>
        <end position="57"/>
    </location>
</feature>
<dbReference type="InterPro" id="IPR028087">
    <property type="entry name" value="Tad_N"/>
</dbReference>
<dbReference type="EMBL" id="CAFBLS010000157">
    <property type="protein sequence ID" value="CAB4880439.1"/>
    <property type="molecule type" value="Genomic_DNA"/>
</dbReference>
<proteinExistence type="predicted"/>
<dbReference type="Pfam" id="PF13400">
    <property type="entry name" value="Tad"/>
    <property type="match status" value="1"/>
</dbReference>